<accession>A0A7X0HE85</accession>
<feature type="region of interest" description="Disordered" evidence="1">
    <location>
        <begin position="58"/>
        <end position="78"/>
    </location>
</feature>
<comment type="caution">
    <text evidence="3">The sequence shown here is derived from an EMBL/GenBank/DDBJ whole genome shotgun (WGS) entry which is preliminary data.</text>
</comment>
<evidence type="ECO:0000256" key="1">
    <source>
        <dbReference type="SAM" id="MobiDB-lite"/>
    </source>
</evidence>
<keyword evidence="2" id="KW-0732">Signal</keyword>
<dbReference type="AlphaFoldDB" id="A0A7X0HE85"/>
<name>A0A7X0HE85_9ACTN</name>
<keyword evidence="4" id="KW-1185">Reference proteome</keyword>
<reference evidence="3 4" key="1">
    <citation type="submission" date="2020-08" db="EMBL/GenBank/DDBJ databases">
        <title>Genomic Encyclopedia of Type Strains, Phase IV (KMG-IV): sequencing the most valuable type-strain genomes for metagenomic binning, comparative biology and taxonomic classification.</title>
        <authorList>
            <person name="Goeker M."/>
        </authorList>
    </citation>
    <scope>NUCLEOTIDE SEQUENCE [LARGE SCALE GENOMIC DNA]</scope>
    <source>
        <strain evidence="3 4">DSM 40141</strain>
    </source>
</reference>
<feature type="signal peptide" evidence="2">
    <location>
        <begin position="1"/>
        <end position="32"/>
    </location>
</feature>
<sequence>MKRSRRRSPLRLGLAALFALLLTLLATPSTSAAPAVRADAGSVVASFDVTAHTRWGQQVEVPSGRTARHFPCSDPDRE</sequence>
<dbReference type="RefSeq" id="WP_185029875.1">
    <property type="nucleotide sequence ID" value="NZ_BNBN01000005.1"/>
</dbReference>
<evidence type="ECO:0000313" key="3">
    <source>
        <dbReference type="EMBL" id="MBB6435985.1"/>
    </source>
</evidence>
<dbReference type="InterPro" id="IPR006311">
    <property type="entry name" value="TAT_signal"/>
</dbReference>
<dbReference type="Proteomes" id="UP000540423">
    <property type="component" value="Unassembled WGS sequence"/>
</dbReference>
<evidence type="ECO:0000313" key="4">
    <source>
        <dbReference type="Proteomes" id="UP000540423"/>
    </source>
</evidence>
<dbReference type="EMBL" id="JACHEM010000005">
    <property type="protein sequence ID" value="MBB6435985.1"/>
    <property type="molecule type" value="Genomic_DNA"/>
</dbReference>
<feature type="chain" id="PRO_5030920276" evidence="2">
    <location>
        <begin position="33"/>
        <end position="78"/>
    </location>
</feature>
<protein>
    <submittedName>
        <fullName evidence="3">Uncharacterized protein</fullName>
    </submittedName>
</protein>
<proteinExistence type="predicted"/>
<organism evidence="3 4">
    <name type="scientific">Streptomyces candidus</name>
    <dbReference type="NCBI Taxonomy" id="67283"/>
    <lineage>
        <taxon>Bacteria</taxon>
        <taxon>Bacillati</taxon>
        <taxon>Actinomycetota</taxon>
        <taxon>Actinomycetes</taxon>
        <taxon>Kitasatosporales</taxon>
        <taxon>Streptomycetaceae</taxon>
        <taxon>Streptomyces</taxon>
    </lineage>
</organism>
<evidence type="ECO:0000256" key="2">
    <source>
        <dbReference type="SAM" id="SignalP"/>
    </source>
</evidence>
<gene>
    <name evidence="3" type="ORF">HNQ79_002448</name>
</gene>
<dbReference type="PROSITE" id="PS51318">
    <property type="entry name" value="TAT"/>
    <property type="match status" value="1"/>
</dbReference>